<feature type="domain" description="C2H2-type" evidence="9">
    <location>
        <begin position="570"/>
        <end position="598"/>
    </location>
</feature>
<dbReference type="InterPro" id="IPR036236">
    <property type="entry name" value="Znf_C2H2_sf"/>
</dbReference>
<evidence type="ECO:0000256" key="8">
    <source>
        <dbReference type="SAM" id="MobiDB-lite"/>
    </source>
</evidence>
<feature type="region of interest" description="Disordered" evidence="8">
    <location>
        <begin position="111"/>
        <end position="130"/>
    </location>
</feature>
<dbReference type="EMBL" id="CAJPWZ010001967">
    <property type="protein sequence ID" value="CAG2227570.1"/>
    <property type="molecule type" value="Genomic_DNA"/>
</dbReference>
<organism evidence="10 11">
    <name type="scientific">Mytilus edulis</name>
    <name type="common">Blue mussel</name>
    <dbReference type="NCBI Taxonomy" id="6550"/>
    <lineage>
        <taxon>Eukaryota</taxon>
        <taxon>Metazoa</taxon>
        <taxon>Spiralia</taxon>
        <taxon>Lophotrochozoa</taxon>
        <taxon>Mollusca</taxon>
        <taxon>Bivalvia</taxon>
        <taxon>Autobranchia</taxon>
        <taxon>Pteriomorphia</taxon>
        <taxon>Mytilida</taxon>
        <taxon>Mytiloidea</taxon>
        <taxon>Mytilidae</taxon>
        <taxon>Mytilinae</taxon>
        <taxon>Mytilus</taxon>
    </lineage>
</organism>
<dbReference type="GO" id="GO:0000981">
    <property type="term" value="F:DNA-binding transcription factor activity, RNA polymerase II-specific"/>
    <property type="evidence" value="ECO:0007669"/>
    <property type="project" value="TreeGrafter"/>
</dbReference>
<dbReference type="Proteomes" id="UP000683360">
    <property type="component" value="Unassembled WGS sequence"/>
</dbReference>
<keyword evidence="3" id="KW-0677">Repeat</keyword>
<dbReference type="PANTHER" id="PTHR24388">
    <property type="entry name" value="ZINC FINGER PROTEIN"/>
    <property type="match status" value="1"/>
</dbReference>
<comment type="caution">
    <text evidence="10">The sequence shown here is derived from an EMBL/GenBank/DDBJ whole genome shotgun (WGS) entry which is preliminary data.</text>
</comment>
<evidence type="ECO:0000313" key="10">
    <source>
        <dbReference type="EMBL" id="CAG2227570.1"/>
    </source>
</evidence>
<dbReference type="PANTHER" id="PTHR24388:SF54">
    <property type="entry name" value="PROTEIN ESCARGOT"/>
    <property type="match status" value="1"/>
</dbReference>
<feature type="domain" description="C2H2-type" evidence="9">
    <location>
        <begin position="345"/>
        <end position="373"/>
    </location>
</feature>
<keyword evidence="11" id="KW-1185">Reference proteome</keyword>
<feature type="domain" description="C2H2-type" evidence="9">
    <location>
        <begin position="374"/>
        <end position="398"/>
    </location>
</feature>
<feature type="domain" description="C2H2-type" evidence="9">
    <location>
        <begin position="463"/>
        <end position="491"/>
    </location>
</feature>
<evidence type="ECO:0000259" key="9">
    <source>
        <dbReference type="PROSITE" id="PS50157"/>
    </source>
</evidence>
<feature type="domain" description="C2H2-type" evidence="9">
    <location>
        <begin position="433"/>
        <end position="460"/>
    </location>
</feature>
<feature type="compositionally biased region" description="Basic residues" evidence="8">
    <location>
        <begin position="117"/>
        <end position="129"/>
    </location>
</feature>
<evidence type="ECO:0000256" key="6">
    <source>
        <dbReference type="ARBA" id="ARBA00023242"/>
    </source>
</evidence>
<accession>A0A8S3T870</accession>
<proteinExistence type="predicted"/>
<comment type="subcellular location">
    <subcellularLocation>
        <location evidence="1">Nucleus</location>
    </subcellularLocation>
</comment>
<keyword evidence="6" id="KW-0539">Nucleus</keyword>
<dbReference type="PROSITE" id="PS00028">
    <property type="entry name" value="ZINC_FINGER_C2H2_1"/>
    <property type="match status" value="10"/>
</dbReference>
<dbReference type="GO" id="GO:0005634">
    <property type="term" value="C:nucleus"/>
    <property type="evidence" value="ECO:0007669"/>
    <property type="project" value="UniProtKB-SubCell"/>
</dbReference>
<evidence type="ECO:0000313" key="11">
    <source>
        <dbReference type="Proteomes" id="UP000683360"/>
    </source>
</evidence>
<dbReference type="Pfam" id="PF00096">
    <property type="entry name" value="zf-C2H2"/>
    <property type="match status" value="2"/>
</dbReference>
<gene>
    <name evidence="10" type="ORF">MEDL_40569</name>
</gene>
<sequence length="780" mass="89814">MKRGRCFVNSIELNLPFSILKEITSKNEHEDVTSLFWKGQCFESDSSCIFSTQICENKFKVQIRNTNIALKGCKLSCTIADIESTEYLDWDCAEKTIKEKEQPIQADDGEIINHQGAAKRKRGRPKGTTKRLTLGKSLENDKTTLNAEVSHNSGIDNEPKKYGLRGVKLSQAVMRAEMGSAYKEKESDNTNKCSDIHEESKNLVQSGQAVETVDVSTNNEEILKTDVHVGEDENVVDDDKDADYIGNDYVGYISEDEEFEPVNIKRKFGSLVTKNRQRKRVKIDIGDVNIPKYKPKTRFFKNKGCKYCKKLFYHYIGVEEHVRKYHMKELDVQSYLEELKNLRIEKCEICNKTFNNRYHLIEHEKRTHLENASVKCFKCNKIYKNVQSLKNHIKAVHSVIGQPFACHLCAAKFKWSTTLKQHIEEIHEGKMKAVCKHCGKKFPRQNLLNRHMRIHGVDQSKRLCCKHCGRGFWYEHNLQRHVKIIHGPHEENFHCSYCGKGFNMKSAMVTHVQQVHFNIFPYRCIDCNVGFKRSKLYRLHMMKEHAVVDCDALKTNVRHFKYGKTEEDLFYCSHCSLSFCYKTKMVEHMHSAHGEDFPYMCTHCNQGFLEKSFLSHHLLMAHNEILPAGETQEEEKNRFQMVTIDINGQKKDLEVESFNLPQPVVIEKTEEVGNIVNVEIKENEILSEENGAQSLFFEVSKGADTIHYVIEQSANGDPTILPQELANLLLAAEQSLQGANEESTDETQLLSHDHEVTDNTQIITVPSLKIDEVDCVEENV</sequence>
<keyword evidence="4 7" id="KW-0863">Zinc-finger</keyword>
<evidence type="ECO:0000256" key="5">
    <source>
        <dbReference type="ARBA" id="ARBA00022833"/>
    </source>
</evidence>
<dbReference type="GO" id="GO:0008270">
    <property type="term" value="F:zinc ion binding"/>
    <property type="evidence" value="ECO:0007669"/>
    <property type="project" value="UniProtKB-KW"/>
</dbReference>
<evidence type="ECO:0000256" key="1">
    <source>
        <dbReference type="ARBA" id="ARBA00004123"/>
    </source>
</evidence>
<dbReference type="GO" id="GO:0000978">
    <property type="term" value="F:RNA polymerase II cis-regulatory region sequence-specific DNA binding"/>
    <property type="evidence" value="ECO:0007669"/>
    <property type="project" value="TreeGrafter"/>
</dbReference>
<keyword evidence="5" id="KW-0862">Zinc</keyword>
<evidence type="ECO:0000256" key="2">
    <source>
        <dbReference type="ARBA" id="ARBA00022723"/>
    </source>
</evidence>
<feature type="domain" description="C2H2-type" evidence="9">
    <location>
        <begin position="493"/>
        <end position="521"/>
    </location>
</feature>
<feature type="domain" description="C2H2-type" evidence="9">
    <location>
        <begin position="599"/>
        <end position="627"/>
    </location>
</feature>
<dbReference type="AlphaFoldDB" id="A0A8S3T870"/>
<dbReference type="PROSITE" id="PS50157">
    <property type="entry name" value="ZINC_FINGER_C2H2_2"/>
    <property type="match status" value="8"/>
</dbReference>
<dbReference type="InterPro" id="IPR050527">
    <property type="entry name" value="Snail/Krueppel_Znf"/>
</dbReference>
<evidence type="ECO:0000256" key="7">
    <source>
        <dbReference type="PROSITE-ProRule" id="PRU00042"/>
    </source>
</evidence>
<protein>
    <submittedName>
        <fullName evidence="10">KRAB</fullName>
    </submittedName>
</protein>
<dbReference type="Gene3D" id="3.30.160.60">
    <property type="entry name" value="Classic Zinc Finger"/>
    <property type="match status" value="5"/>
</dbReference>
<evidence type="ECO:0000256" key="4">
    <source>
        <dbReference type="ARBA" id="ARBA00022771"/>
    </source>
</evidence>
<dbReference type="SMART" id="SM00355">
    <property type="entry name" value="ZnF_C2H2"/>
    <property type="match status" value="10"/>
</dbReference>
<reference evidence="10" key="1">
    <citation type="submission" date="2021-03" db="EMBL/GenBank/DDBJ databases">
        <authorList>
            <person name="Bekaert M."/>
        </authorList>
    </citation>
    <scope>NUCLEOTIDE SEQUENCE</scope>
</reference>
<keyword evidence="2" id="KW-0479">Metal-binding</keyword>
<evidence type="ECO:0000256" key="3">
    <source>
        <dbReference type="ARBA" id="ARBA00022737"/>
    </source>
</evidence>
<dbReference type="InterPro" id="IPR013087">
    <property type="entry name" value="Znf_C2H2_type"/>
</dbReference>
<name>A0A8S3T870_MYTED</name>
<dbReference type="SUPFAM" id="SSF57667">
    <property type="entry name" value="beta-beta-alpha zinc fingers"/>
    <property type="match status" value="5"/>
</dbReference>
<dbReference type="OrthoDB" id="6066510at2759"/>
<feature type="domain" description="C2H2-type" evidence="9">
    <location>
        <begin position="404"/>
        <end position="432"/>
    </location>
</feature>